<organism evidence="3 4">
    <name type="scientific">Dyella nitratireducens</name>
    <dbReference type="NCBI Taxonomy" id="1849580"/>
    <lineage>
        <taxon>Bacteria</taxon>
        <taxon>Pseudomonadati</taxon>
        <taxon>Pseudomonadota</taxon>
        <taxon>Gammaproteobacteria</taxon>
        <taxon>Lysobacterales</taxon>
        <taxon>Rhodanobacteraceae</taxon>
        <taxon>Dyella</taxon>
    </lineage>
</organism>
<gene>
    <name evidence="3" type="ORF">GCM10010981_45820</name>
</gene>
<feature type="signal peptide" evidence="2">
    <location>
        <begin position="1"/>
        <end position="20"/>
    </location>
</feature>
<feature type="chain" id="PRO_5046849022" description="DUF4124 domain-containing protein" evidence="2">
    <location>
        <begin position="21"/>
        <end position="197"/>
    </location>
</feature>
<feature type="region of interest" description="Disordered" evidence="1">
    <location>
        <begin position="130"/>
        <end position="158"/>
    </location>
</feature>
<evidence type="ECO:0000313" key="4">
    <source>
        <dbReference type="Proteomes" id="UP000620046"/>
    </source>
</evidence>
<evidence type="ECO:0000313" key="3">
    <source>
        <dbReference type="EMBL" id="GGA51197.1"/>
    </source>
</evidence>
<dbReference type="EMBL" id="BMJA01000006">
    <property type="protein sequence ID" value="GGA51197.1"/>
    <property type="molecule type" value="Genomic_DNA"/>
</dbReference>
<accession>A0ABQ1GVH6</accession>
<evidence type="ECO:0000256" key="1">
    <source>
        <dbReference type="SAM" id="MobiDB-lite"/>
    </source>
</evidence>
<keyword evidence="2" id="KW-0732">Signal</keyword>
<keyword evidence="4" id="KW-1185">Reference proteome</keyword>
<evidence type="ECO:0008006" key="5">
    <source>
        <dbReference type="Google" id="ProtNLM"/>
    </source>
</evidence>
<name>A0ABQ1GVH6_9GAMM</name>
<dbReference type="RefSeq" id="WP_188798199.1">
    <property type="nucleotide sequence ID" value="NZ_BMJA01000006.1"/>
</dbReference>
<comment type="caution">
    <text evidence="3">The sequence shown here is derived from an EMBL/GenBank/DDBJ whole genome shotgun (WGS) entry which is preliminary data.</text>
</comment>
<protein>
    <recommendedName>
        <fullName evidence="5">DUF4124 domain-containing protein</fullName>
    </recommendedName>
</protein>
<evidence type="ECO:0000256" key="2">
    <source>
        <dbReference type="SAM" id="SignalP"/>
    </source>
</evidence>
<reference evidence="4" key="1">
    <citation type="journal article" date="2019" name="Int. J. Syst. Evol. Microbiol.">
        <title>The Global Catalogue of Microorganisms (GCM) 10K type strain sequencing project: providing services to taxonomists for standard genome sequencing and annotation.</title>
        <authorList>
            <consortium name="The Broad Institute Genomics Platform"/>
            <consortium name="The Broad Institute Genome Sequencing Center for Infectious Disease"/>
            <person name="Wu L."/>
            <person name="Ma J."/>
        </authorList>
    </citation>
    <scope>NUCLEOTIDE SEQUENCE [LARGE SCALE GENOMIC DNA]</scope>
    <source>
        <strain evidence="4">CGMCC 1.15439</strain>
    </source>
</reference>
<sequence>MRSLALLLLLLLLPISAVKAQGDIHRCMGADGIPVFTDRVCTDVNAKPVMPAPVTSTSAPTQPSQAPAVTCAADMKQLKQAVTDAFAERNPNRLAGLTLWNGDGKDEVVADIRYFIRLMSRPLVEVKSIPNASSTSSDDDEADASSLSLSASPNQTPAHGEALIVQTESDDGSGATAQTRFDVVHRSGCVWLLPQGG</sequence>
<proteinExistence type="predicted"/>
<dbReference type="Proteomes" id="UP000620046">
    <property type="component" value="Unassembled WGS sequence"/>
</dbReference>